<protein>
    <submittedName>
        <fullName evidence="3">PPOX class F420-dependent oxidoreductase</fullName>
    </submittedName>
</protein>
<dbReference type="PANTHER" id="PTHR35176">
    <property type="entry name" value="HEME OXYGENASE HI_0854-RELATED"/>
    <property type="match status" value="1"/>
</dbReference>
<dbReference type="InterPro" id="IPR019920">
    <property type="entry name" value="F420-binding_dom_put"/>
</dbReference>
<reference evidence="3 4" key="1">
    <citation type="journal article" date="2019" name="Int. J. Syst. Evol. Microbiol.">
        <title>The Global Catalogue of Microorganisms (GCM) 10K type strain sequencing project: providing services to taxonomists for standard genome sequencing and annotation.</title>
        <authorList>
            <consortium name="The Broad Institute Genomics Platform"/>
            <consortium name="The Broad Institute Genome Sequencing Center for Infectious Disease"/>
            <person name="Wu L."/>
            <person name="Ma J."/>
        </authorList>
    </citation>
    <scope>NUCLEOTIDE SEQUENCE [LARGE SCALE GENOMIC DNA]</scope>
    <source>
        <strain evidence="3 4">JCM 15309</strain>
    </source>
</reference>
<evidence type="ECO:0000256" key="1">
    <source>
        <dbReference type="ARBA" id="ARBA00023002"/>
    </source>
</evidence>
<dbReference type="EMBL" id="BAAAPB010000002">
    <property type="protein sequence ID" value="GAA1965102.1"/>
    <property type="molecule type" value="Genomic_DNA"/>
</dbReference>
<dbReference type="PANTHER" id="PTHR35176:SF2">
    <property type="entry name" value="F420H(2)-DEPENDENT REDUCTASE RV1155"/>
    <property type="match status" value="1"/>
</dbReference>
<sequence length="139" mass="15386">MEISDALAAAAANQQAVLVTLKRDGLPQLSNVSQAVGGDGLIRVSTTATRAKYHNLRRKPWAAVHVNGSSFWEYVVLECEAELTPVAADPADAVVEELVELFRSLKGEHDDWDDYRRAMVADERVVVRLRPTRAYGLLR</sequence>
<comment type="caution">
    <text evidence="3">The sequence shown here is derived from an EMBL/GenBank/DDBJ whole genome shotgun (WGS) entry which is preliminary data.</text>
</comment>
<keyword evidence="1" id="KW-0560">Oxidoreductase</keyword>
<dbReference type="InterPro" id="IPR011576">
    <property type="entry name" value="Pyridox_Oxase_N"/>
</dbReference>
<dbReference type="NCBIfam" id="TIGR03618">
    <property type="entry name" value="Rv1155_F420"/>
    <property type="match status" value="1"/>
</dbReference>
<dbReference type="InterPro" id="IPR052019">
    <property type="entry name" value="F420H2_bilvrd_red/Heme_oxyg"/>
</dbReference>
<dbReference type="InterPro" id="IPR012349">
    <property type="entry name" value="Split_barrel_FMN-bd"/>
</dbReference>
<organism evidence="3 4">
    <name type="scientific">Nocardioides panacihumi</name>
    <dbReference type="NCBI Taxonomy" id="400774"/>
    <lineage>
        <taxon>Bacteria</taxon>
        <taxon>Bacillati</taxon>
        <taxon>Actinomycetota</taxon>
        <taxon>Actinomycetes</taxon>
        <taxon>Propionibacteriales</taxon>
        <taxon>Nocardioidaceae</taxon>
        <taxon>Nocardioides</taxon>
    </lineage>
</organism>
<evidence type="ECO:0000313" key="3">
    <source>
        <dbReference type="EMBL" id="GAA1965102.1"/>
    </source>
</evidence>
<accession>A0ABN2R832</accession>
<evidence type="ECO:0000259" key="2">
    <source>
        <dbReference type="Pfam" id="PF01243"/>
    </source>
</evidence>
<dbReference type="Proteomes" id="UP001500571">
    <property type="component" value="Unassembled WGS sequence"/>
</dbReference>
<evidence type="ECO:0000313" key="4">
    <source>
        <dbReference type="Proteomes" id="UP001500571"/>
    </source>
</evidence>
<gene>
    <name evidence="3" type="ORF">GCM10009798_26710</name>
</gene>
<dbReference type="Gene3D" id="2.30.110.10">
    <property type="entry name" value="Electron Transport, Fmn-binding Protein, Chain A"/>
    <property type="match status" value="1"/>
</dbReference>
<dbReference type="SUPFAM" id="SSF50475">
    <property type="entry name" value="FMN-binding split barrel"/>
    <property type="match status" value="1"/>
</dbReference>
<name>A0ABN2R832_9ACTN</name>
<keyword evidence="4" id="KW-1185">Reference proteome</keyword>
<proteinExistence type="predicted"/>
<feature type="domain" description="Pyridoxamine 5'-phosphate oxidase N-terminal" evidence="2">
    <location>
        <begin position="8"/>
        <end position="135"/>
    </location>
</feature>
<dbReference type="Pfam" id="PF01243">
    <property type="entry name" value="PNPOx_N"/>
    <property type="match status" value="1"/>
</dbReference>
<dbReference type="RefSeq" id="WP_344045431.1">
    <property type="nucleotide sequence ID" value="NZ_BAAAPB010000002.1"/>
</dbReference>